<organism evidence="3 4">
    <name type="scientific">Labeo rohita</name>
    <name type="common">Indian major carp</name>
    <name type="synonym">Cyprinus rohita</name>
    <dbReference type="NCBI Taxonomy" id="84645"/>
    <lineage>
        <taxon>Eukaryota</taxon>
        <taxon>Metazoa</taxon>
        <taxon>Chordata</taxon>
        <taxon>Craniata</taxon>
        <taxon>Vertebrata</taxon>
        <taxon>Euteleostomi</taxon>
        <taxon>Actinopterygii</taxon>
        <taxon>Neopterygii</taxon>
        <taxon>Teleostei</taxon>
        <taxon>Ostariophysi</taxon>
        <taxon>Cypriniformes</taxon>
        <taxon>Cyprinidae</taxon>
        <taxon>Labeoninae</taxon>
        <taxon>Labeonini</taxon>
        <taxon>Labeo</taxon>
    </lineage>
</organism>
<dbReference type="PROSITE" id="PS50853">
    <property type="entry name" value="FN3"/>
    <property type="match status" value="3"/>
</dbReference>
<feature type="domain" description="Fibronectin type-III" evidence="2">
    <location>
        <begin position="1167"/>
        <end position="1255"/>
    </location>
</feature>
<dbReference type="Pfam" id="PF24674">
    <property type="entry name" value="MACPF_SNTX"/>
    <property type="match status" value="1"/>
</dbReference>
<evidence type="ECO:0000259" key="2">
    <source>
        <dbReference type="PROSITE" id="PS50853"/>
    </source>
</evidence>
<sequence>MDLVGVNVIETAALGRPFQLGMLYDCRKDALVPGITLWDKEQLQQSIRHHPQINTDFSVTASDSIEEKSHLLNIDGYLKLSLLSGLINVRGAAKYLSDTKKSFRQQRLTLHYHSTTKFEELTMNHLASGNIAHYEAFDNDTATHVVTAVLYGANACFVFDREVASDEDKSTVEGEVKAAFDKLKGISVGAQIDLSLNDKQKTAVQKFSCTFYGDFQLQSNPASFEDALNVFADLPKLMGENKELAVPLRVWLYPLDKLHSHAAKLQKEISIGLIKNLESVFETLSTTEMKCSDLLKDTPSLAFAGFCDKIIHMKQNCFIYKLSFMKKLGSLLPKIRGDIEKETALNELLHDHEECPFRGSDLQQWIKEKEQESVIIKTLLRQLTDSGATVEENLDKILMDLEVENVVSYTFTSFEWPDVLLSKQKAFLNPSTMDNNGEDSPDSKQKTGFTSEIKATMKSNLKIYKNLIKSKTCKPAKFIVASKEIKNNPGSCILLYENESDEATCFTPPSKPACPVIEQISGHSVVVKVSPACPATEELRLLYKMKEEKDWKSQSVQSQDTVTLTDLSPDTEYEMKYAAVGKLNYNVDSDVIHLRVIDKKLIDATESVLEILNLIENKCSELMQDNSAVTFSAIHRKIQDMMRYCQTYKQDLSNRIKSVIQSIQTCEEDISALTDLLQAHKESPFNKSYLMEWITVKENESNAVNKFLQQLCDSRAEVNNTFDTFLLDISIKNLVCYTFSSLDLPDDLLSDQEKFLKLQMMKRNSEKKHNAMPHTWLTGSIRETMKKHLKVFKELMLLHGDQSTTFLVTSKEHTIHPGSCILLYENESDKPICFTPPSKPACPVIEQISGHSVVVKVSPACPATEELRLLYKMKEEKDWKSQSVQSQDTVTLTDLSPDTEYEMKYAAVGKLNYNVDSDVIHLRVIDKKLIDATESVLEILNLIENKCSELMQDNSAVTFSAIHRKIRDMMRYCQTYKQDLSNRIKSVIQSIQTCEKDISALIDLLQAHNESPFNKSYLTDWITVKEKESNSVNKFLQQLCDSGAEVNNNLDTFLSDIEVKNLVCYTFSSLDLPDDLLSNQENFLKPSVMMRNSEKKPKAVPQTWLTGSVREKMRELLEIFKELMLLHGDQSTTFLVTSKEHTIHPGSCIILYKYGSDEAICFTPPLKPACPVIEKISGHSVVVKVSPACPATEELRLLYKMKEEKDWKSQSVQNHDTVTLTDLSPDTEYEMKYAAVGKLNYTVDSDVTRATTRSTNIRAV</sequence>
<dbReference type="EMBL" id="QBIY01011753">
    <property type="protein sequence ID" value="RXN29631.1"/>
    <property type="molecule type" value="Genomic_DNA"/>
</dbReference>
<dbReference type="PANTHER" id="PTHR31594">
    <property type="entry name" value="AIG1-TYPE G DOMAIN-CONTAINING PROTEIN"/>
    <property type="match status" value="1"/>
</dbReference>
<dbReference type="PANTHER" id="PTHR31594:SF15">
    <property type="entry name" value="VERRUCOTOXIN SUBUNIT BETA ISOFORM X1-RELATED"/>
    <property type="match status" value="1"/>
</dbReference>
<dbReference type="STRING" id="84645.A0A498N9H4"/>
<dbReference type="InterPro" id="IPR052090">
    <property type="entry name" value="Cytolytic_pore-forming_toxin"/>
</dbReference>
<dbReference type="CDD" id="cd00063">
    <property type="entry name" value="FN3"/>
    <property type="match status" value="3"/>
</dbReference>
<keyword evidence="1" id="KW-0175">Coiled coil</keyword>
<proteinExistence type="predicted"/>
<dbReference type="InterPro" id="IPR056072">
    <property type="entry name" value="SNTX_MACPF/CDC-like_dom"/>
</dbReference>
<dbReference type="SMART" id="SM00060">
    <property type="entry name" value="FN3"/>
    <property type="match status" value="3"/>
</dbReference>
<dbReference type="InterPro" id="IPR036116">
    <property type="entry name" value="FN3_sf"/>
</dbReference>
<accession>A0A498N9H4</accession>
<reference evidence="3 4" key="1">
    <citation type="submission" date="2018-03" db="EMBL/GenBank/DDBJ databases">
        <title>Draft genome sequence of Rohu Carp (Labeo rohita).</title>
        <authorList>
            <person name="Das P."/>
            <person name="Kushwaha B."/>
            <person name="Joshi C.G."/>
            <person name="Kumar D."/>
            <person name="Nagpure N.S."/>
            <person name="Sahoo L."/>
            <person name="Das S.P."/>
            <person name="Bit A."/>
            <person name="Patnaik S."/>
            <person name="Meher P.K."/>
            <person name="Jayasankar P."/>
            <person name="Koringa P.G."/>
            <person name="Patel N.V."/>
            <person name="Hinsu A.T."/>
            <person name="Kumar R."/>
            <person name="Pandey M."/>
            <person name="Agarwal S."/>
            <person name="Srivastava S."/>
            <person name="Singh M."/>
            <person name="Iquebal M.A."/>
            <person name="Jaiswal S."/>
            <person name="Angadi U.B."/>
            <person name="Kumar N."/>
            <person name="Raza M."/>
            <person name="Shah T.M."/>
            <person name="Rai A."/>
            <person name="Jena J.K."/>
        </authorList>
    </citation>
    <scope>NUCLEOTIDE SEQUENCE [LARGE SCALE GENOMIC DNA]</scope>
    <source>
        <strain evidence="3">DASCIFA01</strain>
        <tissue evidence="3">Testis</tissue>
    </source>
</reference>
<dbReference type="InterPro" id="IPR013783">
    <property type="entry name" value="Ig-like_fold"/>
</dbReference>
<protein>
    <submittedName>
        <fullName evidence="3">Stonustoxin subunit beta-like protein</fullName>
    </submittedName>
</protein>
<evidence type="ECO:0000313" key="3">
    <source>
        <dbReference type="EMBL" id="RXN29631.1"/>
    </source>
</evidence>
<keyword evidence="4" id="KW-1185">Reference proteome</keyword>
<dbReference type="Pfam" id="PF18078">
    <property type="entry name" value="Thioredoxin_11"/>
    <property type="match status" value="3"/>
</dbReference>
<dbReference type="InterPro" id="IPR040581">
    <property type="entry name" value="Thioredoxin_11"/>
</dbReference>
<feature type="domain" description="Fibronectin type-III" evidence="2">
    <location>
        <begin position="836"/>
        <end position="927"/>
    </location>
</feature>
<evidence type="ECO:0000256" key="1">
    <source>
        <dbReference type="SAM" id="Coils"/>
    </source>
</evidence>
<comment type="caution">
    <text evidence="3">The sequence shown here is derived from an EMBL/GenBank/DDBJ whole genome shotgun (WGS) entry which is preliminary data.</text>
</comment>
<dbReference type="Gene3D" id="2.60.40.10">
    <property type="entry name" value="Immunoglobulins"/>
    <property type="match status" value="3"/>
</dbReference>
<dbReference type="SUPFAM" id="SSF49265">
    <property type="entry name" value="Fibronectin type III"/>
    <property type="match status" value="2"/>
</dbReference>
<dbReference type="InterPro" id="IPR048997">
    <property type="entry name" value="Stonustoxin-like_helical"/>
</dbReference>
<name>A0A498N9H4_LABRO</name>
<feature type="domain" description="Fibronectin type-III" evidence="2">
    <location>
        <begin position="508"/>
        <end position="599"/>
    </location>
</feature>
<dbReference type="AlphaFoldDB" id="A0A498N9H4"/>
<dbReference type="Proteomes" id="UP000290572">
    <property type="component" value="Unassembled WGS sequence"/>
</dbReference>
<evidence type="ECO:0000313" key="4">
    <source>
        <dbReference type="Proteomes" id="UP000290572"/>
    </source>
</evidence>
<gene>
    <name evidence="3" type="ORF">ROHU_018361</name>
</gene>
<dbReference type="Pfam" id="PF21109">
    <property type="entry name" value="Stonustoxin_helical"/>
    <property type="match status" value="3"/>
</dbReference>
<dbReference type="InterPro" id="IPR003961">
    <property type="entry name" value="FN3_dom"/>
</dbReference>
<feature type="coiled-coil region" evidence="1">
    <location>
        <begin position="649"/>
        <end position="683"/>
    </location>
</feature>